<proteinExistence type="predicted"/>
<dbReference type="EMBL" id="JACXSS010000001">
    <property type="protein sequence ID" value="MBD9356880.1"/>
    <property type="molecule type" value="Genomic_DNA"/>
</dbReference>
<comment type="caution">
    <text evidence="1">The sequence shown here is derived from an EMBL/GenBank/DDBJ whole genome shotgun (WGS) entry which is preliminary data.</text>
</comment>
<organism evidence="1 2">
    <name type="scientific">Methylomonas albis</name>
    <dbReference type="NCBI Taxonomy" id="1854563"/>
    <lineage>
        <taxon>Bacteria</taxon>
        <taxon>Pseudomonadati</taxon>
        <taxon>Pseudomonadota</taxon>
        <taxon>Gammaproteobacteria</taxon>
        <taxon>Methylococcales</taxon>
        <taxon>Methylococcaceae</taxon>
        <taxon>Methylomonas</taxon>
    </lineage>
</organism>
<reference evidence="1 2" key="1">
    <citation type="submission" date="2020-09" db="EMBL/GenBank/DDBJ databases">
        <title>Methylomonas albis sp. nov. and Methylomonas fluvii sp. nov.: Two cold-adapted methanotrophs from the River Elbe and an amended description of Methylovulum psychrotolerans strain Eb1.</title>
        <authorList>
            <person name="Bussmann I.K."/>
            <person name="Klings K.-W."/>
            <person name="Warnstedt J."/>
            <person name="Hoppert M."/>
            <person name="Saborowski A."/>
            <person name="Horn F."/>
            <person name="Liebner S."/>
        </authorList>
    </citation>
    <scope>NUCLEOTIDE SEQUENCE [LARGE SCALE GENOMIC DNA]</scope>
    <source>
        <strain evidence="1 2">EbA</strain>
    </source>
</reference>
<dbReference type="RefSeq" id="WP_192375198.1">
    <property type="nucleotide sequence ID" value="NZ_CAJHIV010000001.1"/>
</dbReference>
<keyword evidence="2" id="KW-1185">Reference proteome</keyword>
<dbReference type="Pfam" id="PF12094">
    <property type="entry name" value="DUF3570"/>
    <property type="match status" value="2"/>
</dbReference>
<evidence type="ECO:0000313" key="1">
    <source>
        <dbReference type="EMBL" id="MBD9356880.1"/>
    </source>
</evidence>
<dbReference type="Proteomes" id="UP000652176">
    <property type="component" value="Unassembled WGS sequence"/>
</dbReference>
<accession>A0ABR9D1I5</accession>
<protein>
    <submittedName>
        <fullName evidence="1">DUF3570 domain-containing protein</fullName>
    </submittedName>
</protein>
<sequence length="1101" mass="120284">MAVTSSETRTTLAALTSAALSLPGMHSQAAVPSQQPNLNLLYGHYQESNDRMQVDVYHVDFSVPFADRIEMAFSLDRDTYSGASPAYSVPDVMTNQPKFTLKTDGSSASNAVPVDIVTAASSGITASGLTTIGGLNNFQEFVEGRSANDQPITDALVAWTTDHPKPASATLAIGGTLDFQEMAYAAYYGSSNTGTGSCSGQGTNGCYEEANIVVGHVNDGTLSAHLHQFANDYDSSKGIDLYGLEYHADSSGIYLRALDGSAFSLDSLNFNATIQNGNRLNNAVATTSPNYWATPYWEMLGFNTAVNTNLASGDGTNYATRIAYQTIANGFNGNLSLADGTLNSSFSNVNAVWIHFAGFPSTPTNGKTFNMVLDNVVTSSSTSQNANSDAMNAWLLAKSEFEADIVKNLTIAVYQSLLNKITPTMQPVQRYQQQPLETRTMPTFSGKYYFDNATLGFSGGLSEEPDFVSTFGSVNYSREFNNKLTTLTAGYNLTSNQITRNTDTHSGLSEAGHVHASDPTSPNYPALTESSVYNSFSVGLSQVLAKNTLFQSTANFTHQEGYLSNPYKYVYIRGEVTAAEYYALSQQTNKLDWSNITKLEMVGTELFREVRPDQRNMLSFSNRINQHIPALNASSSLDYRFYTDDWSINSHTVELKWYQSLPFGITVTPGLRYYSQSQADFFAPYFLAPRADGHYSSDFRLADFGSLSGSIAFSKQLSKGIKLEAGVEYYTRQSDLKLGGGNDTSYADYSYYMVHAGMNINLYAPASQKNEHESHQSHLHHGAPLPAGVMFGHMMTNPGEFMVGYRYQYANQSGNILRGSNVVADTSLLTAGCGNNPCASRPREMSMNMHMLDIMYAPTDWLNLMVMPQIMDMKMSSSPIVGATTTDEHSGGHSSGGLSDTTMAALLKLYDHPDHRIHLGLGFSAPTGDVEATVDGRDAVTSQLHDYGMQLGSGTWDFKPSLTYSGQQDNWSWGAQLSGIKRMQNRNRSNYVLGNAFQSTAWGSYRVSNWLSGSIRSVYTAQGAINGEFVRTHSLTSPIDYTSNYGGQFLDFGFGLNLSIPEGSLSRHLFSVEWLQPAITDFNGNQLQREGSLNATWNYAF</sequence>
<name>A0ABR9D1I5_9GAMM</name>
<dbReference type="InterPro" id="IPR021953">
    <property type="entry name" value="DUF3570"/>
</dbReference>
<gene>
    <name evidence="1" type="ORF">IE877_13510</name>
</gene>
<evidence type="ECO:0000313" key="2">
    <source>
        <dbReference type="Proteomes" id="UP000652176"/>
    </source>
</evidence>